<dbReference type="InterPro" id="IPR027417">
    <property type="entry name" value="P-loop_NTPase"/>
</dbReference>
<dbReference type="PANTHER" id="PTHR22683:SF42">
    <property type="entry name" value="DNA TRANSLOCASE SFTA"/>
    <property type="match status" value="1"/>
</dbReference>
<dbReference type="Pfam" id="PF01580">
    <property type="entry name" value="FtsK_SpoIIIE"/>
    <property type="match status" value="1"/>
</dbReference>
<dbReference type="InterPro" id="IPR050206">
    <property type="entry name" value="FtsK/SpoIIIE/SftA"/>
</dbReference>
<keyword evidence="3" id="KW-0159">Chromosome partition</keyword>
<feature type="compositionally biased region" description="Basic and acidic residues" evidence="7">
    <location>
        <begin position="58"/>
        <end position="71"/>
    </location>
</feature>
<reference evidence="10" key="1">
    <citation type="journal article" date="2019" name="Int. J. Syst. Evol. Microbiol.">
        <title>The Global Catalogue of Microorganisms (GCM) 10K type strain sequencing project: providing services to taxonomists for standard genome sequencing and annotation.</title>
        <authorList>
            <consortium name="The Broad Institute Genomics Platform"/>
            <consortium name="The Broad Institute Genome Sequencing Center for Infectious Disease"/>
            <person name="Wu L."/>
            <person name="Ma J."/>
        </authorList>
    </citation>
    <scope>NUCLEOTIDE SEQUENCE [LARGE SCALE GENOMIC DNA]</scope>
    <source>
        <strain evidence="10">TISTR 1535</strain>
    </source>
</reference>
<dbReference type="Pfam" id="PF17854">
    <property type="entry name" value="FtsK_alpha"/>
    <property type="match status" value="1"/>
</dbReference>
<keyword evidence="10" id="KW-1185">Reference proteome</keyword>
<comment type="caution">
    <text evidence="9">The sequence shown here is derived from an EMBL/GenBank/DDBJ whole genome shotgun (WGS) entry which is preliminary data.</text>
</comment>
<dbReference type="SMART" id="SM00382">
    <property type="entry name" value="AAA"/>
    <property type="match status" value="1"/>
</dbReference>
<evidence type="ECO:0000256" key="7">
    <source>
        <dbReference type="SAM" id="MobiDB-lite"/>
    </source>
</evidence>
<feature type="binding site" evidence="6">
    <location>
        <begin position="418"/>
        <end position="425"/>
    </location>
    <ligand>
        <name>ATP</name>
        <dbReference type="ChEBI" id="CHEBI:30616"/>
    </ligand>
</feature>
<keyword evidence="4 6" id="KW-0067">ATP-binding</keyword>
<evidence type="ECO:0000256" key="6">
    <source>
        <dbReference type="PROSITE-ProRule" id="PRU00289"/>
    </source>
</evidence>
<protein>
    <submittedName>
        <fullName evidence="9">DNA translocase FtsK</fullName>
    </submittedName>
</protein>
<feature type="compositionally biased region" description="Basic and acidic residues" evidence="7">
    <location>
        <begin position="239"/>
        <end position="263"/>
    </location>
</feature>
<dbReference type="InterPro" id="IPR036388">
    <property type="entry name" value="WH-like_DNA-bd_sf"/>
</dbReference>
<evidence type="ECO:0000313" key="9">
    <source>
        <dbReference type="EMBL" id="MFD2761881.1"/>
    </source>
</evidence>
<accession>A0ABW5V790</accession>
<dbReference type="SMART" id="SM00843">
    <property type="entry name" value="Ftsk_gamma"/>
    <property type="match status" value="1"/>
</dbReference>
<dbReference type="Pfam" id="PF09397">
    <property type="entry name" value="FtsK_gamma"/>
    <property type="match status" value="1"/>
</dbReference>
<dbReference type="InterPro" id="IPR036390">
    <property type="entry name" value="WH_DNA-bd_sf"/>
</dbReference>
<keyword evidence="5" id="KW-0238">DNA-binding</keyword>
<dbReference type="Gene3D" id="3.30.980.40">
    <property type="match status" value="1"/>
</dbReference>
<gene>
    <name evidence="9" type="ORF">ACFSUO_13060</name>
</gene>
<evidence type="ECO:0000259" key="8">
    <source>
        <dbReference type="PROSITE" id="PS50901"/>
    </source>
</evidence>
<evidence type="ECO:0000256" key="2">
    <source>
        <dbReference type="ARBA" id="ARBA00022741"/>
    </source>
</evidence>
<dbReference type="Proteomes" id="UP001597502">
    <property type="component" value="Unassembled WGS sequence"/>
</dbReference>
<evidence type="ECO:0000256" key="1">
    <source>
        <dbReference type="ARBA" id="ARBA00006474"/>
    </source>
</evidence>
<evidence type="ECO:0000256" key="3">
    <source>
        <dbReference type="ARBA" id="ARBA00022829"/>
    </source>
</evidence>
<evidence type="ECO:0000256" key="5">
    <source>
        <dbReference type="ARBA" id="ARBA00023125"/>
    </source>
</evidence>
<proteinExistence type="inferred from homology"/>
<comment type="similarity">
    <text evidence="1">Belongs to the FtsK/SpoIIIE/SftA family.</text>
</comment>
<dbReference type="RefSeq" id="WP_382394823.1">
    <property type="nucleotide sequence ID" value="NZ_JBHUNA010000030.1"/>
</dbReference>
<dbReference type="InterPro" id="IPR003593">
    <property type="entry name" value="AAA+_ATPase"/>
</dbReference>
<feature type="region of interest" description="Disordered" evidence="7">
    <location>
        <begin position="20"/>
        <end position="283"/>
    </location>
</feature>
<dbReference type="Gene3D" id="3.40.50.300">
    <property type="entry name" value="P-loop containing nucleotide triphosphate hydrolases"/>
    <property type="match status" value="1"/>
</dbReference>
<dbReference type="InterPro" id="IPR002543">
    <property type="entry name" value="FtsK_dom"/>
</dbReference>
<dbReference type="CDD" id="cd01127">
    <property type="entry name" value="TrwB_TraG_TraD_VirD4"/>
    <property type="match status" value="1"/>
</dbReference>
<dbReference type="InterPro" id="IPR018541">
    <property type="entry name" value="Ftsk_gamma"/>
</dbReference>
<dbReference type="PROSITE" id="PS50901">
    <property type="entry name" value="FTSK"/>
    <property type="match status" value="1"/>
</dbReference>
<dbReference type="EMBL" id="JBHUNA010000030">
    <property type="protein sequence ID" value="MFD2761881.1"/>
    <property type="molecule type" value="Genomic_DNA"/>
</dbReference>
<feature type="compositionally biased region" description="Basic and acidic residues" evidence="7">
    <location>
        <begin position="94"/>
        <end position="104"/>
    </location>
</feature>
<evidence type="ECO:0000256" key="4">
    <source>
        <dbReference type="ARBA" id="ARBA00022840"/>
    </source>
</evidence>
<sequence length="731" mass="82498">MWDRLKKKLSNLFFEEIDDKEDEAPVEWNDSKQELRTKMTYQYPARKPFRFPVIPDASSKESNDSESEKPAFSRKQSGSKEKANPEQQPEQETQQDRKVYKPDYGEPFTPSDVPSPIYGFQKRDKSEEEYNEIPAFQRKQERERSSSMLEEEVPSEPAVEQPQTEPSEAVIENTAVSSDDLPFKTNQEEEEQAKPETEKREPDNQTRQPKPQRQKNRRQKDDQPNSQKPLPFNVMMSANDKRKQTQSRRKPEPVRSPVPKDEPAEASTIPYHLLDDPEPKNTQDQAWMSNEKELLEKTLKHFHVRAKVVHTTQGPSVTRFEVQPEPGVKVSKIKNLSDDLKLNMAAKDIRMEAPIPGKSTIGIEIPNQHAQKVGLQEIFDSEPFQASTSSLTVGLGLSIEGEPQVTDIQKMPHGLIAGATGSGKSVCINAILISLLYKANHDEVKFLMIDPKMVELAPFNGIPHLLSPVITDVKAATASLKWAVGEMEERYDKFVQEGVRDVKRFNQKMAREHRQEERMPFIVIVIDELADLMMAAPQDVEDAISRIAQKARACGIHLLLATQRPSVDVITGLIKANIPTRIAFSVSSQVDSRTILDASGAEKLLGNGDMLFTENGAGKSVRIQGAFVSDDEIDRVTDYARSIAEPEYQFEQDQLLAQITKDDETDDLLEDAIDFVVQHDSASTSLLQRQFKIGYNRAARLMDAMENQGIIAQQNGSKPREVLVTAAQIEN</sequence>
<feature type="domain" description="FtsK" evidence="8">
    <location>
        <begin position="401"/>
        <end position="593"/>
    </location>
</feature>
<dbReference type="InterPro" id="IPR041027">
    <property type="entry name" value="FtsK_alpha"/>
</dbReference>
<keyword evidence="2 6" id="KW-0547">Nucleotide-binding</keyword>
<evidence type="ECO:0000313" key="10">
    <source>
        <dbReference type="Proteomes" id="UP001597502"/>
    </source>
</evidence>
<name>A0ABW5V790_9BACI</name>
<dbReference type="Gene3D" id="1.10.10.10">
    <property type="entry name" value="Winged helix-like DNA-binding domain superfamily/Winged helix DNA-binding domain"/>
    <property type="match status" value="1"/>
</dbReference>
<dbReference type="SUPFAM" id="SSF52540">
    <property type="entry name" value="P-loop containing nucleoside triphosphate hydrolases"/>
    <property type="match status" value="1"/>
</dbReference>
<organism evidence="9 10">
    <name type="scientific">Lentibacillus juripiscarius</name>
    <dbReference type="NCBI Taxonomy" id="257446"/>
    <lineage>
        <taxon>Bacteria</taxon>
        <taxon>Bacillati</taxon>
        <taxon>Bacillota</taxon>
        <taxon>Bacilli</taxon>
        <taxon>Bacillales</taxon>
        <taxon>Bacillaceae</taxon>
        <taxon>Lentibacillus</taxon>
    </lineage>
</organism>
<dbReference type="SUPFAM" id="SSF46785">
    <property type="entry name" value="Winged helix' DNA-binding domain"/>
    <property type="match status" value="1"/>
</dbReference>
<dbReference type="PANTHER" id="PTHR22683">
    <property type="entry name" value="SPORULATION PROTEIN RELATED"/>
    <property type="match status" value="1"/>
</dbReference>
<feature type="compositionally biased region" description="Basic and acidic residues" evidence="7">
    <location>
        <begin position="192"/>
        <end position="204"/>
    </location>
</feature>